<dbReference type="EMBL" id="CXWC01000013">
    <property type="protein sequence ID" value="CTQ76424.1"/>
    <property type="molecule type" value="Genomic_DNA"/>
</dbReference>
<dbReference type="SUPFAM" id="SSF51658">
    <property type="entry name" value="Xylose isomerase-like"/>
    <property type="match status" value="1"/>
</dbReference>
<keyword evidence="3" id="KW-1185">Reference proteome</keyword>
<dbReference type="InterPro" id="IPR036237">
    <property type="entry name" value="Xyl_isomerase-like_sf"/>
</dbReference>
<dbReference type="Proteomes" id="UP000049983">
    <property type="component" value="Unassembled WGS sequence"/>
</dbReference>
<evidence type="ECO:0000313" key="2">
    <source>
        <dbReference type="EMBL" id="CTQ76424.1"/>
    </source>
</evidence>
<dbReference type="PANTHER" id="PTHR12110">
    <property type="entry name" value="HYDROXYPYRUVATE ISOMERASE"/>
    <property type="match status" value="1"/>
</dbReference>
<dbReference type="EC" id="5.3.99.-" evidence="2"/>
<proteinExistence type="predicted"/>
<dbReference type="STRING" id="311410.LA5095_03457"/>
<evidence type="ECO:0000313" key="3">
    <source>
        <dbReference type="Proteomes" id="UP000049983"/>
    </source>
</evidence>
<dbReference type="RefSeq" id="WP_055117146.1">
    <property type="nucleotide sequence ID" value="NZ_CXWA01000004.1"/>
</dbReference>
<feature type="domain" description="Xylose isomerase-like TIM barrel" evidence="1">
    <location>
        <begin position="32"/>
        <end position="265"/>
    </location>
</feature>
<organism evidence="2 3">
    <name type="scientific">Roseibium album</name>
    <dbReference type="NCBI Taxonomy" id="311410"/>
    <lineage>
        <taxon>Bacteria</taxon>
        <taxon>Pseudomonadati</taxon>
        <taxon>Pseudomonadota</taxon>
        <taxon>Alphaproteobacteria</taxon>
        <taxon>Hyphomicrobiales</taxon>
        <taxon>Stappiaceae</taxon>
        <taxon>Roseibium</taxon>
    </lineage>
</organism>
<gene>
    <name evidence="2" type="primary">iolI_2</name>
    <name evidence="2" type="ORF">LA5096_04739</name>
</gene>
<dbReference type="InterPro" id="IPR050312">
    <property type="entry name" value="IolE/XylAMocC-like"/>
</dbReference>
<dbReference type="GO" id="GO:0016853">
    <property type="term" value="F:isomerase activity"/>
    <property type="evidence" value="ECO:0007669"/>
    <property type="project" value="UniProtKB-KW"/>
</dbReference>
<dbReference type="GeneID" id="97672021"/>
<reference evidence="3" key="1">
    <citation type="submission" date="2015-07" db="EMBL/GenBank/DDBJ databases">
        <authorList>
            <person name="Rodrigo-Torres Lidia"/>
            <person name="Arahal R.David."/>
        </authorList>
    </citation>
    <scope>NUCLEOTIDE SEQUENCE [LARGE SCALE GENOMIC DNA]</scope>
    <source>
        <strain evidence="3">CECT 5096</strain>
    </source>
</reference>
<dbReference type="Gene3D" id="3.20.20.150">
    <property type="entry name" value="Divalent-metal-dependent TIM barrel enzymes"/>
    <property type="match status" value="1"/>
</dbReference>
<evidence type="ECO:0000259" key="1">
    <source>
        <dbReference type="Pfam" id="PF01261"/>
    </source>
</evidence>
<dbReference type="InterPro" id="IPR013022">
    <property type="entry name" value="Xyl_isomerase-like_TIM-brl"/>
</dbReference>
<protein>
    <submittedName>
        <fullName evidence="2">Inosose isomerase</fullName>
        <ecNumber evidence="2">5.3.99.-</ecNumber>
    </submittedName>
</protein>
<dbReference type="Pfam" id="PF01261">
    <property type="entry name" value="AP_endonuc_2"/>
    <property type="match status" value="1"/>
</dbReference>
<accession>A0A0M6ZDS3</accession>
<dbReference type="PANTHER" id="PTHR12110:SF48">
    <property type="entry name" value="BLL3656 PROTEIN"/>
    <property type="match status" value="1"/>
</dbReference>
<dbReference type="AlphaFoldDB" id="A0A0M6ZDS3"/>
<name>A0A0M6ZDS3_9HYPH</name>
<keyword evidence="2" id="KW-0413">Isomerase</keyword>
<sequence>MTAKVLAIQETPLYSLAHLTLISATVPELIYIAARAGYDAVSPRLIPMHVDGEFTQSPVNRAQVQAAKTALSTTGLKVLDIELARITEDCDPRSFERALELGGELGAKRMIMSAWTPTRDDRNFLVDVYGETCDLAEPYGLTVDLEFPSFSRLRTLDEVLDIVRAADRPNGGILVDTLYLHLSRVDIGELLHVPSDLLHFLHISDCLPGIADTREGMIQLARDARLYPGEGWIDFAGIIERMPPVDFSIELPNTARIAELGYEEHARRCLQHAKQKFGAVRSQRRAADLVHLQFKEESYGQRAH</sequence>
<dbReference type="OrthoDB" id="9072761at2"/>